<sequence>MNRIVPCLTACAVFAFAGAAWTQAQQKEVPDPTPPPLGTASFVPPPKTQNEPLTSESFVVDAAVASMTEIEIGTIAIEKSATPEVKQLAREMVADHKAALGKLKEVAAAAKIALPGTLDVDRQKQKDELARHSGPAFDQKFVDSVKQAHHETVALFEAAEKSSELTPALREYAASSLPTLREHERMAKSIETAGR</sequence>
<keyword evidence="2" id="KW-0732">Signal</keyword>
<dbReference type="Pfam" id="PF13628">
    <property type="entry name" value="DUF4142"/>
    <property type="match status" value="1"/>
</dbReference>
<accession>A0A841HP13</accession>
<feature type="region of interest" description="Disordered" evidence="1">
    <location>
        <begin position="26"/>
        <end position="51"/>
    </location>
</feature>
<evidence type="ECO:0000313" key="5">
    <source>
        <dbReference type="Proteomes" id="UP000588068"/>
    </source>
</evidence>
<proteinExistence type="predicted"/>
<feature type="chain" id="PRO_5032716457" evidence="2">
    <location>
        <begin position="20"/>
        <end position="195"/>
    </location>
</feature>
<dbReference type="AlphaFoldDB" id="A0A841HP13"/>
<keyword evidence="5" id="KW-1185">Reference proteome</keyword>
<feature type="signal peptide" evidence="2">
    <location>
        <begin position="1"/>
        <end position="19"/>
    </location>
</feature>
<evidence type="ECO:0000256" key="1">
    <source>
        <dbReference type="SAM" id="MobiDB-lite"/>
    </source>
</evidence>
<dbReference type="PANTHER" id="PTHR38593:SF1">
    <property type="entry name" value="BLR2558 PROTEIN"/>
    <property type="match status" value="1"/>
</dbReference>
<gene>
    <name evidence="4" type="ORF">HNQ60_002566</name>
</gene>
<evidence type="ECO:0000256" key="2">
    <source>
        <dbReference type="SAM" id="SignalP"/>
    </source>
</evidence>
<feature type="domain" description="DUF4142" evidence="3">
    <location>
        <begin position="55"/>
        <end position="190"/>
    </location>
</feature>
<comment type="caution">
    <text evidence="4">The sequence shown here is derived from an EMBL/GenBank/DDBJ whole genome shotgun (WGS) entry which is preliminary data.</text>
</comment>
<name>A0A841HP13_9GAMM</name>
<dbReference type="Gene3D" id="1.20.1260.10">
    <property type="match status" value="1"/>
</dbReference>
<dbReference type="Proteomes" id="UP000588068">
    <property type="component" value="Unassembled WGS sequence"/>
</dbReference>
<dbReference type="EMBL" id="JACHHZ010000003">
    <property type="protein sequence ID" value="MBB6093685.1"/>
    <property type="molecule type" value="Genomic_DNA"/>
</dbReference>
<dbReference type="InterPro" id="IPR012347">
    <property type="entry name" value="Ferritin-like"/>
</dbReference>
<protein>
    <submittedName>
        <fullName evidence="4">Putative membrane protein</fullName>
    </submittedName>
</protein>
<dbReference type="RefSeq" id="WP_184332319.1">
    <property type="nucleotide sequence ID" value="NZ_JACHHZ010000003.1"/>
</dbReference>
<feature type="compositionally biased region" description="Pro residues" evidence="1">
    <location>
        <begin position="31"/>
        <end position="47"/>
    </location>
</feature>
<organism evidence="4 5">
    <name type="scientific">Povalibacter uvarum</name>
    <dbReference type="NCBI Taxonomy" id="732238"/>
    <lineage>
        <taxon>Bacteria</taxon>
        <taxon>Pseudomonadati</taxon>
        <taxon>Pseudomonadota</taxon>
        <taxon>Gammaproteobacteria</taxon>
        <taxon>Steroidobacterales</taxon>
        <taxon>Steroidobacteraceae</taxon>
        <taxon>Povalibacter</taxon>
    </lineage>
</organism>
<reference evidence="4 5" key="1">
    <citation type="submission" date="2020-08" db="EMBL/GenBank/DDBJ databases">
        <title>Genomic Encyclopedia of Type Strains, Phase IV (KMG-IV): sequencing the most valuable type-strain genomes for metagenomic binning, comparative biology and taxonomic classification.</title>
        <authorList>
            <person name="Goeker M."/>
        </authorList>
    </citation>
    <scope>NUCLEOTIDE SEQUENCE [LARGE SCALE GENOMIC DNA]</scope>
    <source>
        <strain evidence="4 5">DSM 26723</strain>
    </source>
</reference>
<dbReference type="InterPro" id="IPR025419">
    <property type="entry name" value="DUF4142"/>
</dbReference>
<evidence type="ECO:0000313" key="4">
    <source>
        <dbReference type="EMBL" id="MBB6093685.1"/>
    </source>
</evidence>
<dbReference type="PANTHER" id="PTHR38593">
    <property type="entry name" value="BLR2558 PROTEIN"/>
    <property type="match status" value="1"/>
</dbReference>
<evidence type="ECO:0000259" key="3">
    <source>
        <dbReference type="Pfam" id="PF13628"/>
    </source>
</evidence>